<sequence>MVARKEDLYKLIDHLNEGDQKTAYDFLRYLIDRSENNKGWDEINKLEPDSEPLSNDELRQLKASTEFVSGEDAKREFGLQIDLP</sequence>
<accession>A0A7W3SYZ2</accession>
<keyword evidence="2" id="KW-1185">Reference proteome</keyword>
<proteinExistence type="predicted"/>
<dbReference type="EMBL" id="JACJIP010000069">
    <property type="protein sequence ID" value="MBA9088765.1"/>
    <property type="molecule type" value="Genomic_DNA"/>
</dbReference>
<dbReference type="Proteomes" id="UP000567067">
    <property type="component" value="Unassembled WGS sequence"/>
</dbReference>
<evidence type="ECO:0000313" key="1">
    <source>
        <dbReference type="EMBL" id="MBA9088765.1"/>
    </source>
</evidence>
<name>A0A7W3SYZ2_9BACL</name>
<dbReference type="RefSeq" id="WP_182540559.1">
    <property type="nucleotide sequence ID" value="NZ_JACJIP010000069.1"/>
</dbReference>
<reference evidence="1 2" key="1">
    <citation type="submission" date="2020-08" db="EMBL/GenBank/DDBJ databases">
        <title>Genomic Encyclopedia of Type Strains, Phase III (KMG-III): the genomes of soil and plant-associated and newly described type strains.</title>
        <authorList>
            <person name="Whitman W."/>
        </authorList>
    </citation>
    <scope>NUCLEOTIDE SEQUENCE [LARGE SCALE GENOMIC DNA]</scope>
    <source>
        <strain evidence="1 2">CECT 8693</strain>
    </source>
</reference>
<protein>
    <submittedName>
        <fullName evidence="1">Uncharacterized protein</fullName>
    </submittedName>
</protein>
<comment type="caution">
    <text evidence="1">The sequence shown here is derived from an EMBL/GenBank/DDBJ whole genome shotgun (WGS) entry which is preliminary data.</text>
</comment>
<evidence type="ECO:0000313" key="2">
    <source>
        <dbReference type="Proteomes" id="UP000567067"/>
    </source>
</evidence>
<gene>
    <name evidence="1" type="ORF">FHR92_005295</name>
</gene>
<dbReference type="AlphaFoldDB" id="A0A7W3SYZ2"/>
<organism evidence="1 2">
    <name type="scientific">Fontibacillus solani</name>
    <dbReference type="NCBI Taxonomy" id="1572857"/>
    <lineage>
        <taxon>Bacteria</taxon>
        <taxon>Bacillati</taxon>
        <taxon>Bacillota</taxon>
        <taxon>Bacilli</taxon>
        <taxon>Bacillales</taxon>
        <taxon>Paenibacillaceae</taxon>
        <taxon>Fontibacillus</taxon>
    </lineage>
</organism>